<evidence type="ECO:0000313" key="5">
    <source>
        <dbReference type="RefSeq" id="XP_022240345.1"/>
    </source>
</evidence>
<feature type="region of interest" description="Disordered" evidence="1">
    <location>
        <begin position="406"/>
        <end position="463"/>
    </location>
</feature>
<dbReference type="CDD" id="cd00201">
    <property type="entry name" value="WW"/>
    <property type="match status" value="1"/>
</dbReference>
<dbReference type="RefSeq" id="XP_022240345.1">
    <property type="nucleotide sequence ID" value="XM_022384637.1"/>
</dbReference>
<dbReference type="Proteomes" id="UP000694941">
    <property type="component" value="Unplaced"/>
</dbReference>
<feature type="non-terminal residue" evidence="5">
    <location>
        <position position="1"/>
    </location>
</feature>
<evidence type="ECO:0000259" key="3">
    <source>
        <dbReference type="PROSITE" id="PS51140"/>
    </source>
</evidence>
<dbReference type="PANTHER" id="PTHR31245:SF20">
    <property type="entry name" value="F18B13.13 PROTEIN"/>
    <property type="match status" value="1"/>
</dbReference>
<feature type="domain" description="WW" evidence="2">
    <location>
        <begin position="6"/>
        <end position="22"/>
    </location>
</feature>
<feature type="compositionally biased region" description="Polar residues" evidence="1">
    <location>
        <begin position="450"/>
        <end position="463"/>
    </location>
</feature>
<dbReference type="PANTHER" id="PTHR31245">
    <property type="entry name" value="UBIQUITIN SYSTEM COMPONENT CUE PROTEIN"/>
    <property type="match status" value="1"/>
</dbReference>
<evidence type="ECO:0000256" key="1">
    <source>
        <dbReference type="SAM" id="MobiDB-lite"/>
    </source>
</evidence>
<dbReference type="Gene3D" id="2.20.70.10">
    <property type="match status" value="1"/>
</dbReference>
<feature type="region of interest" description="Disordered" evidence="1">
    <location>
        <begin position="287"/>
        <end position="320"/>
    </location>
</feature>
<keyword evidence="4" id="KW-1185">Reference proteome</keyword>
<dbReference type="InterPro" id="IPR003892">
    <property type="entry name" value="CUE"/>
</dbReference>
<accession>A0ABM1S9P0</accession>
<organism evidence="4 5">
    <name type="scientific">Limulus polyphemus</name>
    <name type="common">Atlantic horseshoe crab</name>
    <dbReference type="NCBI Taxonomy" id="6850"/>
    <lineage>
        <taxon>Eukaryota</taxon>
        <taxon>Metazoa</taxon>
        <taxon>Ecdysozoa</taxon>
        <taxon>Arthropoda</taxon>
        <taxon>Chelicerata</taxon>
        <taxon>Merostomata</taxon>
        <taxon>Xiphosura</taxon>
        <taxon>Limulidae</taxon>
        <taxon>Limulus</taxon>
    </lineage>
</organism>
<feature type="domain" description="CUE" evidence="3">
    <location>
        <begin position="243"/>
        <end position="286"/>
    </location>
</feature>
<dbReference type="CDD" id="cd14279">
    <property type="entry name" value="CUE"/>
    <property type="match status" value="2"/>
</dbReference>
<reference evidence="5" key="1">
    <citation type="submission" date="2025-08" db="UniProtKB">
        <authorList>
            <consortium name="RefSeq"/>
        </authorList>
    </citation>
    <scope>IDENTIFICATION</scope>
    <source>
        <tissue evidence="5">Muscle</tissue>
    </source>
</reference>
<feature type="compositionally biased region" description="Polar residues" evidence="1">
    <location>
        <begin position="486"/>
        <end position="511"/>
    </location>
</feature>
<evidence type="ECO:0000313" key="4">
    <source>
        <dbReference type="Proteomes" id="UP000694941"/>
    </source>
</evidence>
<feature type="region of interest" description="Disordered" evidence="1">
    <location>
        <begin position="527"/>
        <end position="571"/>
    </location>
</feature>
<feature type="compositionally biased region" description="Basic and acidic residues" evidence="1">
    <location>
        <begin position="436"/>
        <end position="449"/>
    </location>
</feature>
<protein>
    <submittedName>
        <fullName evidence="5">Uncharacterized protein LOC106458422</fullName>
    </submittedName>
</protein>
<dbReference type="PROSITE" id="PS51140">
    <property type="entry name" value="CUE"/>
    <property type="match status" value="1"/>
</dbReference>
<proteinExistence type="predicted"/>
<gene>
    <name evidence="5" type="primary">LOC106458422</name>
</gene>
<dbReference type="InterPro" id="IPR001202">
    <property type="entry name" value="WW_dom"/>
</dbReference>
<dbReference type="GeneID" id="106458422"/>
<dbReference type="PROSITE" id="PS50020">
    <property type="entry name" value="WW_DOMAIN_2"/>
    <property type="match status" value="1"/>
</dbReference>
<evidence type="ECO:0000259" key="2">
    <source>
        <dbReference type="PROSITE" id="PS50020"/>
    </source>
</evidence>
<sequence>FYLYSYFINHAEHTTTWEDPRLRHPQLQQGSYAKHYLYGLGKPSTPGLTKAYQAYYGALQHCVPSGPAPPSSAGSYQGSPSRYYSSPRHLVQGAYSPFYGSPRTPYRFKDAGAVQVDERILNKLCLQFLTVDEGHIWQLLKQYHNRENVVLSALLAEGHPRAQTHPMAYEHLTPKLQKQIIDSQPPPVDEAIVLKLHNFFPLASVEHIKGLLRKHNGQEHDVISALVSGSRGSSTNQSPHTGSPKMKLRYLKLVFPEADEAVLFDVLNNCDNNAQEASTRLTNMGYKKRDTPILRPNSSSQHATPPPKTEVQRPSLPMERPSPPVMLNPADRNKVQASLQEQFPGVARTLIGLALESSNYNEERARQFLMAMTPQDSPRQVSHSEVSQGAEILPSSATEHILPSLTAEAPPVPPRSRHPSSSQDSAGDGVSRSRHSSMEKQSGRGDTTREGTPSHSTVRSSSPAWKAGLVGLIRQKFKKEVMKFSKATSTQEDHQSISTNKSQPKGPNSTLHRGPCEGLLLKEYLPWKGPDPQNCKGPDPTLCRGPDPKNLGTKRESRAKGPKLSLRRGPLKDIAHRSITSSSGVLVATVETGP</sequence>
<feature type="region of interest" description="Disordered" evidence="1">
    <location>
        <begin position="484"/>
        <end position="515"/>
    </location>
</feature>
<name>A0ABM1S9P0_LIMPO</name>